<gene>
    <name evidence="2" type="ORF">DQQ01_07555</name>
</gene>
<name>A0A2Z4UAF0_9FIRM</name>
<dbReference type="Proteomes" id="UP000250003">
    <property type="component" value="Chromosome"/>
</dbReference>
<evidence type="ECO:0000313" key="2">
    <source>
        <dbReference type="EMBL" id="AWY98020.1"/>
    </source>
</evidence>
<keyword evidence="1" id="KW-1133">Transmembrane helix</keyword>
<dbReference type="AlphaFoldDB" id="A0A2Z4UAF0"/>
<keyword evidence="1" id="KW-0812">Transmembrane</keyword>
<keyword evidence="3" id="KW-1185">Reference proteome</keyword>
<keyword evidence="1" id="KW-0472">Membrane</keyword>
<dbReference type="RefSeq" id="WP_111919516.1">
    <property type="nucleotide sequence ID" value="NZ_CP030280.1"/>
</dbReference>
<proteinExistence type="predicted"/>
<feature type="transmembrane region" description="Helical" evidence="1">
    <location>
        <begin position="59"/>
        <end position="82"/>
    </location>
</feature>
<sequence length="162" mass="18859">MNWNLFLLIFYGKVLLIYIFVGYLLVRYIRKGWIRFNPEIMIQCRLKEVLRKRKKTVNFLINLIVIVSMVFVSCSFGLSALIDIPLVVTGKVEVLEGIVIKGDNVKSSNKLECYSVVVQEKKSNHLHELELYWENGICKDDFIKVKFLPHSKTGVVIKSYEK</sequence>
<accession>A0A2Z4UAF0</accession>
<organism evidence="2 3">
    <name type="scientific">Blautia argi</name>
    <dbReference type="NCBI Taxonomy" id="1912897"/>
    <lineage>
        <taxon>Bacteria</taxon>
        <taxon>Bacillati</taxon>
        <taxon>Bacillota</taxon>
        <taxon>Clostridia</taxon>
        <taxon>Lachnospirales</taxon>
        <taxon>Lachnospiraceae</taxon>
        <taxon>Blautia</taxon>
    </lineage>
</organism>
<evidence type="ECO:0000313" key="3">
    <source>
        <dbReference type="Proteomes" id="UP000250003"/>
    </source>
</evidence>
<dbReference type="EMBL" id="CP030280">
    <property type="protein sequence ID" value="AWY98020.1"/>
    <property type="molecule type" value="Genomic_DNA"/>
</dbReference>
<evidence type="ECO:0000256" key="1">
    <source>
        <dbReference type="SAM" id="Phobius"/>
    </source>
</evidence>
<dbReference type="KEGG" id="blau:DQQ01_07555"/>
<feature type="transmembrane region" description="Helical" evidence="1">
    <location>
        <begin position="6"/>
        <end position="26"/>
    </location>
</feature>
<reference evidence="3" key="1">
    <citation type="submission" date="2018-06" db="EMBL/GenBank/DDBJ databases">
        <title>Description of Blautia argi sp. nov., a new anaerobic isolated from dog feces.</title>
        <authorList>
            <person name="Chang Y.-H."/>
            <person name="Paek J."/>
            <person name="Shin Y."/>
        </authorList>
    </citation>
    <scope>NUCLEOTIDE SEQUENCE [LARGE SCALE GENOMIC DNA]</scope>
    <source>
        <strain evidence="3">KCTC 15426</strain>
    </source>
</reference>
<protein>
    <submittedName>
        <fullName evidence="2">Uncharacterized protein</fullName>
    </submittedName>
</protein>